<gene>
    <name evidence="1" type="ORF">C7452_1210</name>
</gene>
<protein>
    <submittedName>
        <fullName evidence="1">Methyltransferase family protein</fullName>
    </submittedName>
</protein>
<comment type="caution">
    <text evidence="1">The sequence shown here is derived from an EMBL/GenBank/DDBJ whole genome shotgun (WGS) entry which is preliminary data.</text>
</comment>
<evidence type="ECO:0000313" key="2">
    <source>
        <dbReference type="Proteomes" id="UP000256864"/>
    </source>
</evidence>
<sequence>MWRIIFKCMSARCPVCGEDLPAYRGGVDIYSPCDGCIDPHLSKFRPVKGVSGSVLRICECGRRHLDAVMAHVAGIMIREGCVPEDARLRDIGAPLITPALPLESAPFLPERSLVILSPQVDKGTAETIMEDVPEVKGVLRGDMRTVPGMMDSGTRPHLYELLAGCDMRCDIIETPFGALSIYRRQSRLHIEFSSGKNLKIQPAAREILSLRPENVLDATCGPGTLGIFSLMAGARNVVFNDIWREACEMTRLNLRVNGFNEGFRVYNRDIRELPDLIDERFDLCIVDPFPGVDPREFIDAAKRLAENTLLIR</sequence>
<dbReference type="InterPro" id="IPR029063">
    <property type="entry name" value="SAM-dependent_MTases_sf"/>
</dbReference>
<dbReference type="Proteomes" id="UP000256864">
    <property type="component" value="Unassembled WGS sequence"/>
</dbReference>
<keyword evidence="1" id="KW-0808">Transferase</keyword>
<dbReference type="EMBL" id="QREL01000002">
    <property type="protein sequence ID" value="REE26252.1"/>
    <property type="molecule type" value="Genomic_DNA"/>
</dbReference>
<dbReference type="Gene3D" id="3.40.50.150">
    <property type="entry name" value="Vaccinia Virus protein VP39"/>
    <property type="match status" value="1"/>
</dbReference>
<reference evidence="1 2" key="1">
    <citation type="submission" date="2018-07" db="EMBL/GenBank/DDBJ databases">
        <title>Genomic Encyclopedia of Type Strains, Phase IV (KMG-IV): sequencing the most valuable type-strain genomes for metagenomic binning, comparative biology and taxonomic classification.</title>
        <authorList>
            <person name="Goeker M."/>
        </authorList>
    </citation>
    <scope>NUCLEOTIDE SEQUENCE [LARGE SCALE GENOMIC DNA]</scope>
    <source>
        <strain evidence="1 2">DSM 7466</strain>
    </source>
</reference>
<keyword evidence="2" id="KW-1185">Reference proteome</keyword>
<accession>A0A371NCK8</accession>
<evidence type="ECO:0000313" key="1">
    <source>
        <dbReference type="EMBL" id="REE26252.1"/>
    </source>
</evidence>
<dbReference type="CDD" id="cd02440">
    <property type="entry name" value="AdoMet_MTases"/>
    <property type="match status" value="1"/>
</dbReference>
<dbReference type="GO" id="GO:0032259">
    <property type="term" value="P:methylation"/>
    <property type="evidence" value="ECO:0007669"/>
    <property type="project" value="UniProtKB-KW"/>
</dbReference>
<organism evidence="1 2">
    <name type="scientific">Methanothermobacter defluvii</name>
    <dbReference type="NCBI Taxonomy" id="49339"/>
    <lineage>
        <taxon>Archaea</taxon>
        <taxon>Methanobacteriati</taxon>
        <taxon>Methanobacteriota</taxon>
        <taxon>Methanomada group</taxon>
        <taxon>Methanobacteria</taxon>
        <taxon>Methanobacteriales</taxon>
        <taxon>Methanobacteriaceae</taxon>
        <taxon>Methanothermobacter</taxon>
    </lineage>
</organism>
<name>A0A371NCK8_9EURY</name>
<dbReference type="AlphaFoldDB" id="A0A371NCK8"/>
<dbReference type="GO" id="GO:0008168">
    <property type="term" value="F:methyltransferase activity"/>
    <property type="evidence" value="ECO:0007669"/>
    <property type="project" value="UniProtKB-KW"/>
</dbReference>
<dbReference type="SUPFAM" id="SSF53335">
    <property type="entry name" value="S-adenosyl-L-methionine-dependent methyltransferases"/>
    <property type="match status" value="1"/>
</dbReference>
<proteinExistence type="predicted"/>
<dbReference type="Pfam" id="PF06325">
    <property type="entry name" value="PrmA"/>
    <property type="match status" value="1"/>
</dbReference>
<keyword evidence="1" id="KW-0489">Methyltransferase</keyword>